<keyword evidence="2" id="KW-1185">Reference proteome</keyword>
<protein>
    <submittedName>
        <fullName evidence="1">Uncharacterized protein</fullName>
    </submittedName>
</protein>
<evidence type="ECO:0000313" key="1">
    <source>
        <dbReference type="EMBL" id="TID18383.1"/>
    </source>
</evidence>
<proteinExistence type="predicted"/>
<dbReference type="EMBL" id="SNSC02000014">
    <property type="protein sequence ID" value="TID18383.1"/>
    <property type="molecule type" value="Genomic_DNA"/>
</dbReference>
<sequence>MSQLTLAPRFQYTTFLTLPSELRQAVLIDTFTPQPLSSKDAEFTHTGLWTWADASRQVHADIKGDVDYVEEKREKEAARLEKEAFSWKKTREEVDGLVKEITWPASRK</sequence>
<name>A0A4Z1NXW2_9PEZI</name>
<dbReference type="AlphaFoldDB" id="A0A4Z1NXW2"/>
<evidence type="ECO:0000313" key="2">
    <source>
        <dbReference type="Proteomes" id="UP000298493"/>
    </source>
</evidence>
<reference evidence="1 2" key="1">
    <citation type="submission" date="2019-04" db="EMBL/GenBank/DDBJ databases">
        <title>High contiguity whole genome sequence and gene annotation resource for two Venturia nashicola isolates.</title>
        <authorList>
            <person name="Prokchorchik M."/>
            <person name="Won K."/>
            <person name="Lee Y."/>
            <person name="Choi E.D."/>
            <person name="Segonzac C."/>
            <person name="Sohn K.H."/>
        </authorList>
    </citation>
    <scope>NUCLEOTIDE SEQUENCE [LARGE SCALE GENOMIC DNA]</scope>
    <source>
        <strain evidence="1 2">PRI2</strain>
    </source>
</reference>
<accession>A0A4Z1NXW2</accession>
<gene>
    <name evidence="1" type="ORF">E6O75_ATG06459</name>
</gene>
<dbReference type="Proteomes" id="UP000298493">
    <property type="component" value="Unassembled WGS sequence"/>
</dbReference>
<comment type="caution">
    <text evidence="1">The sequence shown here is derived from an EMBL/GenBank/DDBJ whole genome shotgun (WGS) entry which is preliminary data.</text>
</comment>
<organism evidence="1 2">
    <name type="scientific">Venturia nashicola</name>
    <dbReference type="NCBI Taxonomy" id="86259"/>
    <lineage>
        <taxon>Eukaryota</taxon>
        <taxon>Fungi</taxon>
        <taxon>Dikarya</taxon>
        <taxon>Ascomycota</taxon>
        <taxon>Pezizomycotina</taxon>
        <taxon>Dothideomycetes</taxon>
        <taxon>Pleosporomycetidae</taxon>
        <taxon>Venturiales</taxon>
        <taxon>Venturiaceae</taxon>
        <taxon>Venturia</taxon>
    </lineage>
</organism>